<dbReference type="InterPro" id="IPR036264">
    <property type="entry name" value="Bact_exopeptidase_dim_dom"/>
</dbReference>
<dbReference type="SUPFAM" id="SSF55031">
    <property type="entry name" value="Bacterial exopeptidase dimerisation domain"/>
    <property type="match status" value="1"/>
</dbReference>
<keyword evidence="7" id="KW-1185">Reference proteome</keyword>
<dbReference type="NCBIfam" id="TIGR01891">
    <property type="entry name" value="amidohydrolases"/>
    <property type="match status" value="1"/>
</dbReference>
<feature type="binding site" evidence="3">
    <location>
        <position position="165"/>
    </location>
    <ligand>
        <name>Mn(2+)</name>
        <dbReference type="ChEBI" id="CHEBI:29035"/>
        <label>2</label>
    </ligand>
</feature>
<feature type="binding site" evidence="3">
    <location>
        <position position="368"/>
    </location>
    <ligand>
        <name>Mn(2+)</name>
        <dbReference type="ChEBI" id="CHEBI:29035"/>
        <label>2</label>
    </ligand>
</feature>
<evidence type="ECO:0000313" key="8">
    <source>
        <dbReference type="Proteomes" id="UP001321249"/>
    </source>
</evidence>
<dbReference type="InterPro" id="IPR002933">
    <property type="entry name" value="Peptidase_M20"/>
</dbReference>
<keyword evidence="3" id="KW-0464">Manganese</keyword>
<gene>
    <name evidence="5" type="ORF">GKO46_03190</name>
    <name evidence="6" type="ORF">GKO48_06070</name>
</gene>
<proteinExistence type="inferred from homology"/>
<evidence type="ECO:0000313" key="6">
    <source>
        <dbReference type="EMBL" id="WFG39201.1"/>
    </source>
</evidence>
<protein>
    <submittedName>
        <fullName evidence="6">Amidohydrolase</fullName>
    </submittedName>
</protein>
<evidence type="ECO:0000256" key="2">
    <source>
        <dbReference type="ARBA" id="ARBA00022801"/>
    </source>
</evidence>
<feature type="binding site" evidence="3">
    <location>
        <position position="139"/>
    </location>
    <ligand>
        <name>Mn(2+)</name>
        <dbReference type="ChEBI" id="CHEBI:29035"/>
        <label>2</label>
    </ligand>
</feature>
<comment type="cofactor">
    <cofactor evidence="3">
        <name>Mn(2+)</name>
        <dbReference type="ChEBI" id="CHEBI:29035"/>
    </cofactor>
    <text evidence="3">The Mn(2+) ion enhances activity.</text>
</comment>
<dbReference type="PIRSF" id="PIRSF005962">
    <property type="entry name" value="Pept_M20D_amidohydro"/>
    <property type="match status" value="1"/>
</dbReference>
<keyword evidence="3" id="KW-0479">Metal-binding</keyword>
<dbReference type="EMBL" id="WMBE01000001">
    <property type="protein sequence ID" value="MDG0866074.1"/>
    <property type="molecule type" value="Genomic_DNA"/>
</dbReference>
<evidence type="ECO:0000313" key="5">
    <source>
        <dbReference type="EMBL" id="MDG0866074.1"/>
    </source>
</evidence>
<feature type="binding site" evidence="3">
    <location>
        <position position="105"/>
    </location>
    <ligand>
        <name>Mn(2+)</name>
        <dbReference type="ChEBI" id="CHEBI:29035"/>
        <label>2</label>
    </ligand>
</feature>
<dbReference type="Proteomes" id="UP001321249">
    <property type="component" value="Unassembled WGS sequence"/>
</dbReference>
<dbReference type="Proteomes" id="UP001219901">
    <property type="component" value="Chromosome"/>
</dbReference>
<reference evidence="6" key="2">
    <citation type="journal article" date="2023" name="Nat. Commun.">
        <title>Cultivation of marine bacteria of the SAR202 clade.</title>
        <authorList>
            <person name="Lim Y."/>
            <person name="Seo J.H."/>
            <person name="Giovannoni S.J."/>
            <person name="Kang I."/>
            <person name="Cho J.C."/>
        </authorList>
    </citation>
    <scope>NUCLEOTIDE SEQUENCE</scope>
    <source>
        <strain evidence="6">JH1073</strain>
    </source>
</reference>
<name>A0AAJ6CRH0_9CHLR</name>
<dbReference type="InterPro" id="IPR017439">
    <property type="entry name" value="Amidohydrolase"/>
</dbReference>
<evidence type="ECO:0000313" key="7">
    <source>
        <dbReference type="Proteomes" id="UP001219901"/>
    </source>
</evidence>
<dbReference type="Gene3D" id="3.40.630.10">
    <property type="entry name" value="Zn peptidases"/>
    <property type="match status" value="1"/>
</dbReference>
<accession>A0AAJ6CRH0</accession>
<keyword evidence="2" id="KW-0378">Hydrolase</keyword>
<dbReference type="GO" id="GO:0016787">
    <property type="term" value="F:hydrolase activity"/>
    <property type="evidence" value="ECO:0007669"/>
    <property type="project" value="UniProtKB-KW"/>
</dbReference>
<organism evidence="6 7">
    <name type="scientific">Candidatus Lucifugimonas marina</name>
    <dbReference type="NCBI Taxonomy" id="3038979"/>
    <lineage>
        <taxon>Bacteria</taxon>
        <taxon>Bacillati</taxon>
        <taxon>Chloroflexota</taxon>
        <taxon>Dehalococcoidia</taxon>
        <taxon>SAR202 cluster</taxon>
        <taxon>Candidatus Lucifugimonadales</taxon>
        <taxon>Candidatus Lucifugimonadaceae</taxon>
        <taxon>Candidatus Lucifugimonas</taxon>
    </lineage>
</organism>
<dbReference type="RefSeq" id="WP_342822653.1">
    <property type="nucleotide sequence ID" value="NZ_CP046146.1"/>
</dbReference>
<feature type="binding site" evidence="3">
    <location>
        <position position="103"/>
    </location>
    <ligand>
        <name>Mn(2+)</name>
        <dbReference type="ChEBI" id="CHEBI:29035"/>
        <label>2</label>
    </ligand>
</feature>
<dbReference type="Gene3D" id="3.30.70.360">
    <property type="match status" value="1"/>
</dbReference>
<dbReference type="CDD" id="cd03886">
    <property type="entry name" value="M20_Acy1"/>
    <property type="match status" value="1"/>
</dbReference>
<dbReference type="AlphaFoldDB" id="A0AAJ6CRH0"/>
<dbReference type="InterPro" id="IPR011650">
    <property type="entry name" value="Peptidase_M20_dimer"/>
</dbReference>
<dbReference type="GO" id="GO:0046872">
    <property type="term" value="F:metal ion binding"/>
    <property type="evidence" value="ECO:0007669"/>
    <property type="project" value="UniProtKB-KW"/>
</dbReference>
<dbReference type="Pfam" id="PF01546">
    <property type="entry name" value="Peptidase_M20"/>
    <property type="match status" value="1"/>
</dbReference>
<feature type="domain" description="Peptidase M20 dimerisation" evidence="4">
    <location>
        <begin position="188"/>
        <end position="283"/>
    </location>
</feature>
<dbReference type="FunFam" id="3.30.70.360:FF:000014">
    <property type="entry name" value="N-acyl-L-amino acid amidohydrolase"/>
    <property type="match status" value="1"/>
</dbReference>
<sequence length="395" mass="42037">MTPDAISDLVAARSAEIIETRRKFHVIPELGFEENETAQAIADRLTAAGLEVETGIGKTGLVGVLRGANPGPTLMIRADIDGLPVDELTGLDFASTNGRMHACGHDGHITMALVAAEILAGLKDQLAGTLIFVFQPAEEIVMGALAMIDDGLFEKYPADRVIGTHLWNQIPTGTIGVNRATVFASADQFRLTVHGKGGHGAMPHTTIDPVAAIAEIISTAQTVVSREVPPNDMGVLTFGQIHGGSAPNVIADNVTVEGTVRAYTPETRIQIMQALERISSNVASAMRASTSFERIHGAPPVINNPEVAAWVTQQASLVVGEGNAREWEPVSVGDDMAEFNDRIPGVYFLLGAAHDDATVAERGIEGHHNAKFDWNEDCLPLGIEVFVRSAVDYLS</sequence>
<evidence type="ECO:0000259" key="4">
    <source>
        <dbReference type="Pfam" id="PF07687"/>
    </source>
</evidence>
<comment type="similarity">
    <text evidence="1">Belongs to the peptidase M20 family.</text>
</comment>
<reference evidence="7 8" key="1">
    <citation type="submission" date="2019-11" db="EMBL/GenBank/DDBJ databases">
        <authorList>
            <person name="Cho J.-C."/>
        </authorList>
    </citation>
    <scope>NUCLEOTIDE SEQUENCE [LARGE SCALE GENOMIC DNA]</scope>
    <source>
        <strain evidence="6 7">JH1073</strain>
        <strain evidence="5 8">JH702</strain>
    </source>
</reference>
<evidence type="ECO:0000256" key="3">
    <source>
        <dbReference type="PIRSR" id="PIRSR005962-1"/>
    </source>
</evidence>
<dbReference type="EMBL" id="CP046147">
    <property type="protein sequence ID" value="WFG39201.1"/>
    <property type="molecule type" value="Genomic_DNA"/>
</dbReference>
<reference evidence="7" key="3">
    <citation type="submission" date="2023-06" db="EMBL/GenBank/DDBJ databases">
        <title>Pangenomics reveal diversification of enzyme families and niche specialization in globally abundant SAR202 bacteria.</title>
        <authorList>
            <person name="Saw J.H.W."/>
        </authorList>
    </citation>
    <scope>NUCLEOTIDE SEQUENCE [LARGE SCALE GENOMIC DNA]</scope>
    <source>
        <strain evidence="7">JH1073</strain>
    </source>
</reference>
<dbReference type="Pfam" id="PF07687">
    <property type="entry name" value="M20_dimer"/>
    <property type="match status" value="1"/>
</dbReference>
<evidence type="ECO:0000256" key="1">
    <source>
        <dbReference type="ARBA" id="ARBA00006153"/>
    </source>
</evidence>
<dbReference type="SUPFAM" id="SSF53187">
    <property type="entry name" value="Zn-dependent exopeptidases"/>
    <property type="match status" value="1"/>
</dbReference>
<dbReference type="PANTHER" id="PTHR11014">
    <property type="entry name" value="PEPTIDASE M20 FAMILY MEMBER"/>
    <property type="match status" value="1"/>
</dbReference>
<dbReference type="PANTHER" id="PTHR11014:SF63">
    <property type="entry name" value="METALLOPEPTIDASE, PUTATIVE (AFU_ORTHOLOGUE AFUA_6G09600)-RELATED"/>
    <property type="match status" value="1"/>
</dbReference>